<proteinExistence type="predicted"/>
<evidence type="ECO:0000256" key="1">
    <source>
        <dbReference type="SAM" id="MobiDB-lite"/>
    </source>
</evidence>
<dbReference type="InterPro" id="IPR052560">
    <property type="entry name" value="RdDP_mobile_element"/>
</dbReference>
<dbReference type="Proteomes" id="UP000007266">
    <property type="component" value="Unassembled WGS sequence"/>
</dbReference>
<sequence length="333" mass="38202">MGGFSPPRNYRHLDDRSRSTSSSRSSSGSLGFQSSSEILELPQNLTVCQLNIEGILKDKCDFLSKMALKKRIDVIVLQESHTSEMDFFLVYKFLVTPCQHRPVIVKIGNEIKQFLSLQKPEWNFQKAKWNEFAKQVDGELRWIPPTSINYHRFDGAIKNAAKKFISRRFRRNYVPCWSDETKSFYNAYASNPNPENADAVLNSFNKASKEKWNNLMEDLNFTHSSRSSWKLLQKLGSSNITQPKIDFAISPNAVASRLVNVSNSVKLEKKAKKEMKPRVQKQRKKIKVLEELSRCFNVDELKAAISSTKSKKSAGFDGFYPEFIEYLGSFALK</sequence>
<name>D7EKU3_TRICA</name>
<gene>
    <name evidence="2" type="primary">GLEAN_05049</name>
    <name evidence="2" type="ORF">TcasGA2_TC005049</name>
</gene>
<dbReference type="eggNOG" id="KOG1075">
    <property type="taxonomic scope" value="Eukaryota"/>
</dbReference>
<organism evidence="2 3">
    <name type="scientific">Tribolium castaneum</name>
    <name type="common">Red flour beetle</name>
    <dbReference type="NCBI Taxonomy" id="7070"/>
    <lineage>
        <taxon>Eukaryota</taxon>
        <taxon>Metazoa</taxon>
        <taxon>Ecdysozoa</taxon>
        <taxon>Arthropoda</taxon>
        <taxon>Hexapoda</taxon>
        <taxon>Insecta</taxon>
        <taxon>Pterygota</taxon>
        <taxon>Neoptera</taxon>
        <taxon>Endopterygota</taxon>
        <taxon>Coleoptera</taxon>
        <taxon>Polyphaga</taxon>
        <taxon>Cucujiformia</taxon>
        <taxon>Tenebrionidae</taxon>
        <taxon>Tenebrionidae incertae sedis</taxon>
        <taxon>Tribolium</taxon>
    </lineage>
</organism>
<feature type="compositionally biased region" description="Low complexity" evidence="1">
    <location>
        <begin position="19"/>
        <end position="32"/>
    </location>
</feature>
<reference evidence="2 3" key="2">
    <citation type="journal article" date="2010" name="Nucleic Acids Res.">
        <title>BeetleBase in 2010: revisions to provide comprehensive genomic information for Tribolium castaneum.</title>
        <authorList>
            <person name="Kim H.S."/>
            <person name="Murphy T."/>
            <person name="Xia J."/>
            <person name="Caragea D."/>
            <person name="Park Y."/>
            <person name="Beeman R.W."/>
            <person name="Lorenzen M.D."/>
            <person name="Butcher S."/>
            <person name="Manak J.R."/>
            <person name="Brown S.J."/>
        </authorList>
    </citation>
    <scope>NUCLEOTIDE SEQUENCE [LARGE SCALE GENOMIC DNA]</scope>
    <source>
        <strain evidence="2 3">Georgia GA2</strain>
    </source>
</reference>
<evidence type="ECO:0008006" key="4">
    <source>
        <dbReference type="Google" id="ProtNLM"/>
    </source>
</evidence>
<keyword evidence="3" id="KW-1185">Reference proteome</keyword>
<dbReference type="EMBL" id="KQ971511">
    <property type="protein sequence ID" value="EFA11691.1"/>
    <property type="molecule type" value="Genomic_DNA"/>
</dbReference>
<reference evidence="2 3" key="1">
    <citation type="journal article" date="2008" name="Nature">
        <title>The genome of the model beetle and pest Tribolium castaneum.</title>
        <authorList>
            <consortium name="Tribolium Genome Sequencing Consortium"/>
            <person name="Richards S."/>
            <person name="Gibbs R.A."/>
            <person name="Weinstock G.M."/>
            <person name="Brown S.J."/>
            <person name="Denell R."/>
            <person name="Beeman R.W."/>
            <person name="Gibbs R."/>
            <person name="Beeman R.W."/>
            <person name="Brown S.J."/>
            <person name="Bucher G."/>
            <person name="Friedrich M."/>
            <person name="Grimmelikhuijzen C.J."/>
            <person name="Klingler M."/>
            <person name="Lorenzen M."/>
            <person name="Richards S."/>
            <person name="Roth S."/>
            <person name="Schroder R."/>
            <person name="Tautz D."/>
            <person name="Zdobnov E.M."/>
            <person name="Muzny D."/>
            <person name="Gibbs R.A."/>
            <person name="Weinstock G.M."/>
            <person name="Attaway T."/>
            <person name="Bell S."/>
            <person name="Buhay C.J."/>
            <person name="Chandrabose M.N."/>
            <person name="Chavez D."/>
            <person name="Clerk-Blankenburg K.P."/>
            <person name="Cree A."/>
            <person name="Dao M."/>
            <person name="Davis C."/>
            <person name="Chacko J."/>
            <person name="Dinh H."/>
            <person name="Dugan-Rocha S."/>
            <person name="Fowler G."/>
            <person name="Garner T.T."/>
            <person name="Garnes J."/>
            <person name="Gnirke A."/>
            <person name="Hawes A."/>
            <person name="Hernandez J."/>
            <person name="Hines S."/>
            <person name="Holder M."/>
            <person name="Hume J."/>
            <person name="Jhangiani S.N."/>
            <person name="Joshi V."/>
            <person name="Khan Z.M."/>
            <person name="Jackson L."/>
            <person name="Kovar C."/>
            <person name="Kowis A."/>
            <person name="Lee S."/>
            <person name="Lewis L.R."/>
            <person name="Margolis J."/>
            <person name="Morgan M."/>
            <person name="Nazareth L.V."/>
            <person name="Nguyen N."/>
            <person name="Okwuonu G."/>
            <person name="Parker D."/>
            <person name="Richards S."/>
            <person name="Ruiz S.J."/>
            <person name="Santibanez J."/>
            <person name="Savard J."/>
            <person name="Scherer S.E."/>
            <person name="Schneider B."/>
            <person name="Sodergren E."/>
            <person name="Tautz D."/>
            <person name="Vattahil S."/>
            <person name="Villasana D."/>
            <person name="White C.S."/>
            <person name="Wright R."/>
            <person name="Park Y."/>
            <person name="Beeman R.W."/>
            <person name="Lord J."/>
            <person name="Oppert B."/>
            <person name="Lorenzen M."/>
            <person name="Brown S."/>
            <person name="Wang L."/>
            <person name="Savard J."/>
            <person name="Tautz D."/>
            <person name="Richards S."/>
            <person name="Weinstock G."/>
            <person name="Gibbs R.A."/>
            <person name="Liu Y."/>
            <person name="Worley K."/>
            <person name="Weinstock G."/>
            <person name="Elsik C.G."/>
            <person name="Reese J.T."/>
            <person name="Elhaik E."/>
            <person name="Landan G."/>
            <person name="Graur D."/>
            <person name="Arensburger P."/>
            <person name="Atkinson P."/>
            <person name="Beeman R.W."/>
            <person name="Beidler J."/>
            <person name="Brown S.J."/>
            <person name="Demuth J.P."/>
            <person name="Drury D.W."/>
            <person name="Du Y.Z."/>
            <person name="Fujiwara H."/>
            <person name="Lorenzen M."/>
            <person name="Maselli V."/>
            <person name="Osanai M."/>
            <person name="Park Y."/>
            <person name="Robertson H.M."/>
            <person name="Tu Z."/>
            <person name="Wang J.J."/>
            <person name="Wang S."/>
            <person name="Richards S."/>
            <person name="Song H."/>
            <person name="Zhang L."/>
            <person name="Sodergren E."/>
            <person name="Werner D."/>
            <person name="Stanke M."/>
            <person name="Morgenstern B."/>
            <person name="Solovyev V."/>
            <person name="Kosarev P."/>
            <person name="Brown G."/>
            <person name="Chen H.C."/>
            <person name="Ermolaeva O."/>
            <person name="Hlavina W."/>
            <person name="Kapustin Y."/>
            <person name="Kiryutin B."/>
            <person name="Kitts P."/>
            <person name="Maglott D."/>
            <person name="Pruitt K."/>
            <person name="Sapojnikov V."/>
            <person name="Souvorov A."/>
            <person name="Mackey A.J."/>
            <person name="Waterhouse R.M."/>
            <person name="Wyder S."/>
            <person name="Zdobnov E.M."/>
            <person name="Zdobnov E.M."/>
            <person name="Wyder S."/>
            <person name="Kriventseva E.V."/>
            <person name="Kadowaki T."/>
            <person name="Bork P."/>
            <person name="Aranda M."/>
            <person name="Bao R."/>
            <person name="Beermann A."/>
            <person name="Berns N."/>
            <person name="Bolognesi R."/>
            <person name="Bonneton F."/>
            <person name="Bopp D."/>
            <person name="Brown S.J."/>
            <person name="Bucher G."/>
            <person name="Butts T."/>
            <person name="Chaumot A."/>
            <person name="Denell R.E."/>
            <person name="Ferrier D.E."/>
            <person name="Friedrich M."/>
            <person name="Gordon C.M."/>
            <person name="Jindra M."/>
            <person name="Klingler M."/>
            <person name="Lan Q."/>
            <person name="Lattorff H.M."/>
            <person name="Laudet V."/>
            <person name="von Levetsow C."/>
            <person name="Liu Z."/>
            <person name="Lutz R."/>
            <person name="Lynch J.A."/>
            <person name="da Fonseca R.N."/>
            <person name="Posnien N."/>
            <person name="Reuter R."/>
            <person name="Roth S."/>
            <person name="Savard J."/>
            <person name="Schinko J.B."/>
            <person name="Schmitt C."/>
            <person name="Schoppmeier M."/>
            <person name="Schroder R."/>
            <person name="Shippy T.D."/>
            <person name="Simonnet F."/>
            <person name="Marques-Souza H."/>
            <person name="Tautz D."/>
            <person name="Tomoyasu Y."/>
            <person name="Trauner J."/>
            <person name="Van der Zee M."/>
            <person name="Vervoort M."/>
            <person name="Wittkopp N."/>
            <person name="Wimmer E.A."/>
            <person name="Yang X."/>
            <person name="Jones A.K."/>
            <person name="Sattelle D.B."/>
            <person name="Ebert P.R."/>
            <person name="Nelson D."/>
            <person name="Scott J.G."/>
            <person name="Beeman R.W."/>
            <person name="Muthukrishnan S."/>
            <person name="Kramer K.J."/>
            <person name="Arakane Y."/>
            <person name="Beeman R.W."/>
            <person name="Zhu Q."/>
            <person name="Hogenkamp D."/>
            <person name="Dixit R."/>
            <person name="Oppert B."/>
            <person name="Jiang H."/>
            <person name="Zou Z."/>
            <person name="Marshall J."/>
            <person name="Elpidina E."/>
            <person name="Vinokurov K."/>
            <person name="Oppert C."/>
            <person name="Zou Z."/>
            <person name="Evans J."/>
            <person name="Lu Z."/>
            <person name="Zhao P."/>
            <person name="Sumathipala N."/>
            <person name="Altincicek B."/>
            <person name="Vilcinskas A."/>
            <person name="Williams M."/>
            <person name="Hultmark D."/>
            <person name="Hetru C."/>
            <person name="Jiang H."/>
            <person name="Grimmelikhuijzen C.J."/>
            <person name="Hauser F."/>
            <person name="Cazzamali G."/>
            <person name="Williamson M."/>
            <person name="Park Y."/>
            <person name="Li B."/>
            <person name="Tanaka Y."/>
            <person name="Predel R."/>
            <person name="Neupert S."/>
            <person name="Schachtner J."/>
            <person name="Verleyen P."/>
            <person name="Raible F."/>
            <person name="Bork P."/>
            <person name="Friedrich M."/>
            <person name="Walden K.K."/>
            <person name="Robertson H.M."/>
            <person name="Angeli S."/>
            <person name="Foret S."/>
            <person name="Bucher G."/>
            <person name="Schuetz S."/>
            <person name="Maleszka R."/>
            <person name="Wimmer E.A."/>
            <person name="Beeman R.W."/>
            <person name="Lorenzen M."/>
            <person name="Tomoyasu Y."/>
            <person name="Miller S.C."/>
            <person name="Grossmann D."/>
            <person name="Bucher G."/>
        </authorList>
    </citation>
    <scope>NUCLEOTIDE SEQUENCE [LARGE SCALE GENOMIC DNA]</scope>
    <source>
        <strain evidence="2 3">Georgia GA2</strain>
    </source>
</reference>
<accession>D7EKU3</accession>
<dbReference type="AlphaFoldDB" id="D7EKU3"/>
<dbReference type="PhylomeDB" id="D7EKU3"/>
<dbReference type="HOGENOM" id="CLU_031817_1_0_1"/>
<dbReference type="InParanoid" id="D7EKU3"/>
<dbReference type="OMA" id="SHTSEMD"/>
<dbReference type="PANTHER" id="PTHR36688:SF1">
    <property type="entry name" value="ENDONUCLEASE_EXONUCLEASE_PHOSPHATASE DOMAIN-CONTAINING PROTEIN"/>
    <property type="match status" value="1"/>
</dbReference>
<evidence type="ECO:0000313" key="3">
    <source>
        <dbReference type="Proteomes" id="UP000007266"/>
    </source>
</evidence>
<protein>
    <recommendedName>
        <fullName evidence="4">Endonuclease/exonuclease/phosphatase domain-containing protein</fullName>
    </recommendedName>
</protein>
<dbReference type="PANTHER" id="PTHR36688">
    <property type="entry name" value="ENDO/EXONUCLEASE/PHOSPHATASE DOMAIN-CONTAINING PROTEIN"/>
    <property type="match status" value="1"/>
</dbReference>
<evidence type="ECO:0000313" key="2">
    <source>
        <dbReference type="EMBL" id="EFA11691.1"/>
    </source>
</evidence>
<feature type="region of interest" description="Disordered" evidence="1">
    <location>
        <begin position="1"/>
        <end position="32"/>
    </location>
</feature>